<accession>A0A6J4HAL5</accession>
<protein>
    <submittedName>
        <fullName evidence="2">Uncharacterized protein</fullName>
    </submittedName>
</protein>
<feature type="compositionally biased region" description="Low complexity" evidence="1">
    <location>
        <begin position="132"/>
        <end position="141"/>
    </location>
</feature>
<feature type="region of interest" description="Disordered" evidence="1">
    <location>
        <begin position="1"/>
        <end position="34"/>
    </location>
</feature>
<proteinExistence type="predicted"/>
<evidence type="ECO:0000256" key="1">
    <source>
        <dbReference type="SAM" id="MobiDB-lite"/>
    </source>
</evidence>
<feature type="region of interest" description="Disordered" evidence="1">
    <location>
        <begin position="56"/>
        <end position="141"/>
    </location>
</feature>
<organism evidence="2">
    <name type="scientific">uncultured Blastococcus sp</name>
    <dbReference type="NCBI Taxonomy" id="217144"/>
    <lineage>
        <taxon>Bacteria</taxon>
        <taxon>Bacillati</taxon>
        <taxon>Actinomycetota</taxon>
        <taxon>Actinomycetes</taxon>
        <taxon>Geodermatophilales</taxon>
        <taxon>Geodermatophilaceae</taxon>
        <taxon>Blastococcus</taxon>
        <taxon>environmental samples</taxon>
    </lineage>
</organism>
<feature type="compositionally biased region" description="Basic and acidic residues" evidence="1">
    <location>
        <begin position="17"/>
        <end position="27"/>
    </location>
</feature>
<reference evidence="2" key="1">
    <citation type="submission" date="2020-02" db="EMBL/GenBank/DDBJ databases">
        <authorList>
            <person name="Meier V. D."/>
        </authorList>
    </citation>
    <scope>NUCLEOTIDE SEQUENCE</scope>
    <source>
        <strain evidence="2">AVDCRST_MAG57</strain>
    </source>
</reference>
<gene>
    <name evidence="2" type="ORF">AVDCRST_MAG57-481</name>
</gene>
<evidence type="ECO:0000313" key="2">
    <source>
        <dbReference type="EMBL" id="CAA9219062.1"/>
    </source>
</evidence>
<feature type="non-terminal residue" evidence="2">
    <location>
        <position position="141"/>
    </location>
</feature>
<dbReference type="AlphaFoldDB" id="A0A6J4HAL5"/>
<dbReference type="EMBL" id="CADCTI010000049">
    <property type="protein sequence ID" value="CAA9219062.1"/>
    <property type="molecule type" value="Genomic_DNA"/>
</dbReference>
<sequence>DEPSQRRHTRAAPPAARPDRRCIRGGEHGVPCTAVGRRRPLVPAHLRCRAAGADRQRRLLHRRSPGVGPGRQPLRRRWRAAGHQPAGVPRRRRLPRAGPLGPGPADGARDGARRLAALPPDVAPDGPRRARAGGLRPTPGL</sequence>
<feature type="non-terminal residue" evidence="2">
    <location>
        <position position="1"/>
    </location>
</feature>
<name>A0A6J4HAL5_9ACTN</name>
<feature type="compositionally biased region" description="Basic residues" evidence="1">
    <location>
        <begin position="1"/>
        <end position="10"/>
    </location>
</feature>
<feature type="compositionally biased region" description="Low complexity" evidence="1">
    <location>
        <begin position="96"/>
        <end position="106"/>
    </location>
</feature>
<feature type="compositionally biased region" description="Low complexity" evidence="1">
    <location>
        <begin position="114"/>
        <end position="125"/>
    </location>
</feature>